<keyword evidence="9" id="KW-0064">Aspartyl protease</keyword>
<keyword evidence="18" id="KW-0511">Multifunctional enzyme</keyword>
<dbReference type="CDD" id="cd09274">
    <property type="entry name" value="RNase_HI_RT_Ty3"/>
    <property type="match status" value="1"/>
</dbReference>
<dbReference type="InterPro" id="IPR036875">
    <property type="entry name" value="Znf_CCHC_sf"/>
</dbReference>
<dbReference type="Gene3D" id="3.10.20.370">
    <property type="match status" value="1"/>
</dbReference>
<keyword evidence="4" id="KW-0645">Protease</keyword>
<dbReference type="SUPFAM" id="SSF57756">
    <property type="entry name" value="Retrovirus zinc finger-like domains"/>
    <property type="match status" value="1"/>
</dbReference>
<name>A0ABD0RHD7_CIRMR</name>
<dbReference type="CDD" id="cd01647">
    <property type="entry name" value="RT_LTR"/>
    <property type="match status" value="1"/>
</dbReference>
<evidence type="ECO:0000256" key="20">
    <source>
        <dbReference type="PROSITE-ProRule" id="PRU00047"/>
    </source>
</evidence>
<evidence type="ECO:0000256" key="16">
    <source>
        <dbReference type="ARBA" id="ARBA00023125"/>
    </source>
</evidence>
<dbReference type="Gene3D" id="3.30.70.270">
    <property type="match status" value="2"/>
</dbReference>
<dbReference type="EMBL" id="JAMKFB020000003">
    <property type="protein sequence ID" value="KAL0197962.1"/>
    <property type="molecule type" value="Genomic_DNA"/>
</dbReference>
<dbReference type="InterPro" id="IPR016197">
    <property type="entry name" value="Chromo-like_dom_sf"/>
</dbReference>
<keyword evidence="14" id="KW-0695">RNA-directed DNA polymerase</keyword>
<dbReference type="GO" id="GO:0003887">
    <property type="term" value="F:DNA-directed DNA polymerase activity"/>
    <property type="evidence" value="ECO:0007669"/>
    <property type="project" value="UniProtKB-KW"/>
</dbReference>
<comment type="subcellular location">
    <subcellularLocation>
        <location evidence="1">Nucleus</location>
    </subcellularLocation>
</comment>
<evidence type="ECO:0000259" key="22">
    <source>
        <dbReference type="PROSITE" id="PS50158"/>
    </source>
</evidence>
<dbReference type="PROSITE" id="PS50994">
    <property type="entry name" value="INTEGRASE"/>
    <property type="match status" value="1"/>
</dbReference>
<sequence>MCNEPRLCGSSRPSPAGTVTRVLVPTRTLQTHVPELIRATGVACYLAFISRTFTHVGRELPAPTIGLPSRLDTSCLPRLASVYRCDFACPPCVSRCAVIVLSIKRLQMDPQASESSQKTSPPQDPAAVFQLAHELSRQGSLVATHQQQLEKLTSLTEELVRSVQALTLITTTQAQGPSTPAAPAGVAPAPPTPVPAINSRVALPEKYDGAPGKCKGFLLQCTIYIHQQPQFYTTDDSKVSLICSLLTGRALDWATAMWEGNRMTFLSYAHFLTQFREVFEHAAGGRDPGEELTSLRQGSSTAADYTLTFRTLAAQTGWDLAPLKVLYRQGLNRELQSELACKDEGLTLSQYMELAIKTDNLMRSRREYRSTRFTSPSPVTTESEPMQIGATGLTPEERDRRVRNHLCLYCGQAGHLRTNCPIRPHRPDTARVSSDSLSDTFELEVILICNHQTTQTVALIDSGAAGNFIDISFAKSACVPLIACNDVAVTALDGRALGSGKVEAVSKELELQVSFLHSERLRLFAITSPSHPIILGLPWLRQHNPNISWTHPQILHWSPECHAQCLQRVVRCHRAVPFRQTDLSSTTLLPSCYRDLLEAFSEEKASHLPPHRPYDCSIELQPGAMPTRGRVFPLSQPETEAMERYISEELAKGFIRPSTSPASAGFFFVKKKDGSLRPCIDYRSLNEVTIKYRYPLPLVPAALEQLRTAKYFTKLDLRNEWKTAFSTTNGHYEYLVMPFGLSNSPSVFQAFVNEIFRDMLHRHLIVYIDDILIYSENLETHIQQVRAVLQRLIKHQLYAKLPKCEFHQTKIAFLGYIISQDGVAMDEKKVSSVVSWPRPRTVKELQRFLGFANFYRRFIRGFSQITAPLTSMIQGGTRTLKWTSESEQAFKELKERFTTSPILRHPNPELEFIVEVDASNSGVGAVLSQRHGEPPKMFPCAFFSRKLSAAERNYDVGDRELLALKEALLEWRHWLEGSKVPFLVLTDHRNLEYIRSAKRLNSRQARWSLFFARFEFRITYRPGSKNSKADALSRIHDAQQQELTPDPIIPPSLLLAPVRWDIMTEIREAQVTEPPPPNCPQDREYVPETLRTRLLHWIHDSPGAGHPGITATLELTKNRFWRPALTQDIVRPAGLLQPLPVPHRPWSHIAIDFVTELPLSQNYTTILTVVDRFSKACRIIPLTKLPTAWETAEVMVHQVFRVFGIPEDIVSDRGPQFTSRVWHTFCKQLNINVSLTSGYHPQSNGQVERLNQELTRFLRTYCHTNQSDWSKYVVWAEYAQNSLRKPATGLTPFKCILGYQPPLFPWTGEPSNLPAVDHWLSRSEDTWDAAHVHLQQAVRRTTTQADRRRRANPAYQPGQWVWLSSRDLRLHLPSKKLSPRYVGPFKIIKQITPVSFRLELPTNYRISPTFHVSLLKPAGAPDGERDQDEAAETETPPLIIDGEEAYRVHEILDSRRRGRVMQYLVDWEGYGPEDILDPSLIEDFHQRNPGRPAPRPRGRPRRRQGPRLGSCSQEGGSVMNRASVALPGRHQREP</sequence>
<dbReference type="GO" id="GO:0003677">
    <property type="term" value="F:DNA binding"/>
    <property type="evidence" value="ECO:0007669"/>
    <property type="project" value="UniProtKB-KW"/>
</dbReference>
<evidence type="ECO:0000256" key="7">
    <source>
        <dbReference type="ARBA" id="ARBA00022722"/>
    </source>
</evidence>
<keyword evidence="17" id="KW-0233">DNA recombination</keyword>
<dbReference type="Gene3D" id="2.40.70.10">
    <property type="entry name" value="Acid Proteases"/>
    <property type="match status" value="1"/>
</dbReference>
<keyword evidence="13" id="KW-0229">DNA integration</keyword>
<dbReference type="FunFam" id="3.10.20.370:FF:000003">
    <property type="entry name" value="Transposon Tf2-6 polyprotein"/>
    <property type="match status" value="1"/>
</dbReference>
<dbReference type="InterPro" id="IPR000953">
    <property type="entry name" value="Chromo/chromo_shadow_dom"/>
</dbReference>
<dbReference type="Pfam" id="PF17921">
    <property type="entry name" value="Integrase_H2C2"/>
    <property type="match status" value="1"/>
</dbReference>
<feature type="region of interest" description="Disordered" evidence="21">
    <location>
        <begin position="1483"/>
        <end position="1534"/>
    </location>
</feature>
<dbReference type="Pfam" id="PF17919">
    <property type="entry name" value="RT_RNaseH_2"/>
    <property type="match status" value="1"/>
</dbReference>
<evidence type="ECO:0000256" key="19">
    <source>
        <dbReference type="ARBA" id="ARBA00039658"/>
    </source>
</evidence>
<evidence type="ECO:0000256" key="9">
    <source>
        <dbReference type="ARBA" id="ARBA00022750"/>
    </source>
</evidence>
<dbReference type="Gene3D" id="2.40.50.40">
    <property type="match status" value="1"/>
</dbReference>
<evidence type="ECO:0000256" key="21">
    <source>
        <dbReference type="SAM" id="MobiDB-lite"/>
    </source>
</evidence>
<dbReference type="SUPFAM" id="SSF53098">
    <property type="entry name" value="Ribonuclease H-like"/>
    <property type="match status" value="1"/>
</dbReference>
<dbReference type="InterPro" id="IPR050951">
    <property type="entry name" value="Retrovirus_Pol_polyprotein"/>
</dbReference>
<dbReference type="GO" id="GO:0006508">
    <property type="term" value="P:proteolysis"/>
    <property type="evidence" value="ECO:0007669"/>
    <property type="project" value="UniProtKB-KW"/>
</dbReference>
<comment type="caution">
    <text evidence="25">The sequence shown here is derived from an EMBL/GenBank/DDBJ whole genome shotgun (WGS) entry which is preliminary data.</text>
</comment>
<keyword evidence="20" id="KW-0863">Zinc-finger</keyword>
<dbReference type="SUPFAM" id="SSF56672">
    <property type="entry name" value="DNA/RNA polymerases"/>
    <property type="match status" value="1"/>
</dbReference>
<evidence type="ECO:0000256" key="10">
    <source>
        <dbReference type="ARBA" id="ARBA00022759"/>
    </source>
</evidence>
<evidence type="ECO:0000256" key="5">
    <source>
        <dbReference type="ARBA" id="ARBA00022679"/>
    </source>
</evidence>
<dbReference type="Gene3D" id="3.30.420.10">
    <property type="entry name" value="Ribonuclease H-like superfamily/Ribonuclease H"/>
    <property type="match status" value="1"/>
</dbReference>
<dbReference type="FunFam" id="3.30.70.270:FF:000020">
    <property type="entry name" value="Transposon Tf2-6 polyprotein-like Protein"/>
    <property type="match status" value="1"/>
</dbReference>
<feature type="domain" description="CCHC-type" evidence="22">
    <location>
        <begin position="407"/>
        <end position="421"/>
    </location>
</feature>
<keyword evidence="6" id="KW-0548">Nucleotidyltransferase</keyword>
<dbReference type="GO" id="GO:0008270">
    <property type="term" value="F:zinc ion binding"/>
    <property type="evidence" value="ECO:0007669"/>
    <property type="project" value="UniProtKB-KW"/>
</dbReference>
<dbReference type="Pfam" id="PF03732">
    <property type="entry name" value="Retrotrans_gag"/>
    <property type="match status" value="1"/>
</dbReference>
<keyword evidence="16" id="KW-0238">DNA-binding</keyword>
<dbReference type="InterPro" id="IPR056924">
    <property type="entry name" value="SH3_Tf2-1"/>
</dbReference>
<evidence type="ECO:0000256" key="12">
    <source>
        <dbReference type="ARBA" id="ARBA00022842"/>
    </source>
</evidence>
<gene>
    <name evidence="25" type="ORF">M9458_006502</name>
</gene>
<keyword evidence="12" id="KW-0460">Magnesium</keyword>
<dbReference type="GO" id="GO:0004190">
    <property type="term" value="F:aspartic-type endopeptidase activity"/>
    <property type="evidence" value="ECO:0007669"/>
    <property type="project" value="UniProtKB-KW"/>
</dbReference>
<evidence type="ECO:0000313" key="26">
    <source>
        <dbReference type="Proteomes" id="UP001529510"/>
    </source>
</evidence>
<dbReference type="EC" id="3.1.26.4" evidence="3"/>
<evidence type="ECO:0000259" key="24">
    <source>
        <dbReference type="PROSITE" id="PS50994"/>
    </source>
</evidence>
<evidence type="ECO:0000256" key="4">
    <source>
        <dbReference type="ARBA" id="ARBA00022670"/>
    </source>
</evidence>
<proteinExistence type="inferred from homology"/>
<keyword evidence="11" id="KW-0378">Hydrolase</keyword>
<evidence type="ECO:0000256" key="15">
    <source>
        <dbReference type="ARBA" id="ARBA00022932"/>
    </source>
</evidence>
<feature type="region of interest" description="Disordered" evidence="21">
    <location>
        <begin position="1415"/>
        <end position="1439"/>
    </location>
</feature>
<feature type="domain" description="Integrase catalytic" evidence="24">
    <location>
        <begin position="1141"/>
        <end position="1300"/>
    </location>
</feature>
<dbReference type="SMART" id="SM00343">
    <property type="entry name" value="ZnF_C2HC"/>
    <property type="match status" value="1"/>
</dbReference>
<evidence type="ECO:0000259" key="23">
    <source>
        <dbReference type="PROSITE" id="PS50878"/>
    </source>
</evidence>
<evidence type="ECO:0000256" key="6">
    <source>
        <dbReference type="ARBA" id="ARBA00022695"/>
    </source>
</evidence>
<comment type="similarity">
    <text evidence="2">Belongs to the beta type-B retroviral polymerase family. HERV class-II K(HML-2) pol subfamily.</text>
</comment>
<keyword evidence="7" id="KW-0540">Nuclease</keyword>
<dbReference type="InterPro" id="IPR001878">
    <property type="entry name" value="Znf_CCHC"/>
</dbReference>
<dbReference type="GO" id="GO:0015074">
    <property type="term" value="P:DNA integration"/>
    <property type="evidence" value="ECO:0007669"/>
    <property type="project" value="UniProtKB-KW"/>
</dbReference>
<dbReference type="InterPro" id="IPR005162">
    <property type="entry name" value="Retrotrans_gag_dom"/>
</dbReference>
<dbReference type="SUPFAM" id="SSF54160">
    <property type="entry name" value="Chromo domain-like"/>
    <property type="match status" value="1"/>
</dbReference>
<accession>A0ABD0RHD7</accession>
<dbReference type="Gene3D" id="1.10.340.70">
    <property type="match status" value="1"/>
</dbReference>
<dbReference type="GO" id="GO:0003964">
    <property type="term" value="F:RNA-directed DNA polymerase activity"/>
    <property type="evidence" value="ECO:0007669"/>
    <property type="project" value="UniProtKB-KW"/>
</dbReference>
<dbReference type="PANTHER" id="PTHR37984:SF5">
    <property type="entry name" value="PROTEIN NYNRIN-LIKE"/>
    <property type="match status" value="1"/>
</dbReference>
<protein>
    <recommendedName>
        <fullName evidence="19">Gypsy retrotransposon integrase-like protein 1</fullName>
        <ecNumber evidence="3">3.1.26.4</ecNumber>
    </recommendedName>
</protein>
<dbReference type="InterPro" id="IPR036397">
    <property type="entry name" value="RNaseH_sf"/>
</dbReference>
<evidence type="ECO:0000256" key="14">
    <source>
        <dbReference type="ARBA" id="ARBA00022918"/>
    </source>
</evidence>
<evidence type="ECO:0000256" key="18">
    <source>
        <dbReference type="ARBA" id="ARBA00023268"/>
    </source>
</evidence>
<dbReference type="GO" id="GO:0005634">
    <property type="term" value="C:nucleus"/>
    <property type="evidence" value="ECO:0007669"/>
    <property type="project" value="UniProtKB-SubCell"/>
</dbReference>
<keyword evidence="15" id="KW-0239">DNA-directed DNA polymerase</keyword>
<evidence type="ECO:0000313" key="25">
    <source>
        <dbReference type="EMBL" id="KAL0197962.1"/>
    </source>
</evidence>
<keyword evidence="8" id="KW-0479">Metal-binding</keyword>
<dbReference type="PANTHER" id="PTHR37984">
    <property type="entry name" value="PROTEIN CBG26694"/>
    <property type="match status" value="1"/>
</dbReference>
<keyword evidence="20" id="KW-0862">Zinc</keyword>
<dbReference type="PROSITE" id="PS50158">
    <property type="entry name" value="ZF_CCHC"/>
    <property type="match status" value="1"/>
</dbReference>
<dbReference type="Gene3D" id="3.10.10.10">
    <property type="entry name" value="HIV Type 1 Reverse Transcriptase, subunit A, domain 1"/>
    <property type="match status" value="1"/>
</dbReference>
<organism evidence="25 26">
    <name type="scientific">Cirrhinus mrigala</name>
    <name type="common">Mrigala</name>
    <dbReference type="NCBI Taxonomy" id="683832"/>
    <lineage>
        <taxon>Eukaryota</taxon>
        <taxon>Metazoa</taxon>
        <taxon>Chordata</taxon>
        <taxon>Craniata</taxon>
        <taxon>Vertebrata</taxon>
        <taxon>Euteleostomi</taxon>
        <taxon>Actinopterygii</taxon>
        <taxon>Neopterygii</taxon>
        <taxon>Teleostei</taxon>
        <taxon>Ostariophysi</taxon>
        <taxon>Cypriniformes</taxon>
        <taxon>Cyprinidae</taxon>
        <taxon>Labeoninae</taxon>
        <taxon>Labeonini</taxon>
        <taxon>Cirrhinus</taxon>
    </lineage>
</organism>
<dbReference type="InterPro" id="IPR001584">
    <property type="entry name" value="Integrase_cat-core"/>
</dbReference>
<evidence type="ECO:0000256" key="17">
    <source>
        <dbReference type="ARBA" id="ARBA00023172"/>
    </source>
</evidence>
<dbReference type="CDD" id="cd00303">
    <property type="entry name" value="retropepsin_like"/>
    <property type="match status" value="1"/>
</dbReference>
<dbReference type="FunFam" id="3.30.420.10:FF:000032">
    <property type="entry name" value="Retrovirus-related Pol polyprotein from transposon 297-like Protein"/>
    <property type="match status" value="1"/>
</dbReference>
<reference evidence="25 26" key="1">
    <citation type="submission" date="2024-05" db="EMBL/GenBank/DDBJ databases">
        <title>Genome sequencing and assembly of Indian major carp, Cirrhinus mrigala (Hamilton, 1822).</title>
        <authorList>
            <person name="Mohindra V."/>
            <person name="Chowdhury L.M."/>
            <person name="Lal K."/>
            <person name="Jena J.K."/>
        </authorList>
    </citation>
    <scope>NUCLEOTIDE SEQUENCE [LARGE SCALE GENOMIC DNA]</scope>
    <source>
        <strain evidence="25">CM1030</strain>
        <tissue evidence="25">Blood</tissue>
    </source>
</reference>
<evidence type="ECO:0000256" key="13">
    <source>
        <dbReference type="ARBA" id="ARBA00022908"/>
    </source>
</evidence>
<evidence type="ECO:0000256" key="8">
    <source>
        <dbReference type="ARBA" id="ARBA00022723"/>
    </source>
</evidence>
<feature type="compositionally biased region" description="Basic residues" evidence="21">
    <location>
        <begin position="1494"/>
        <end position="1505"/>
    </location>
</feature>
<keyword evidence="26" id="KW-1185">Reference proteome</keyword>
<dbReference type="SMART" id="SM00298">
    <property type="entry name" value="CHROMO"/>
    <property type="match status" value="1"/>
</dbReference>
<dbReference type="PROSITE" id="PS50878">
    <property type="entry name" value="RT_POL"/>
    <property type="match status" value="1"/>
</dbReference>
<evidence type="ECO:0000256" key="2">
    <source>
        <dbReference type="ARBA" id="ARBA00010879"/>
    </source>
</evidence>
<dbReference type="InterPro" id="IPR043128">
    <property type="entry name" value="Rev_trsase/Diguanyl_cyclase"/>
</dbReference>
<evidence type="ECO:0000256" key="3">
    <source>
        <dbReference type="ARBA" id="ARBA00012180"/>
    </source>
</evidence>
<dbReference type="GO" id="GO:0004523">
    <property type="term" value="F:RNA-DNA hybrid ribonuclease activity"/>
    <property type="evidence" value="ECO:0007669"/>
    <property type="project" value="UniProtKB-EC"/>
</dbReference>
<dbReference type="Pfam" id="PF00078">
    <property type="entry name" value="RVT_1"/>
    <property type="match status" value="1"/>
</dbReference>
<feature type="domain" description="Reverse transcriptase" evidence="23">
    <location>
        <begin position="650"/>
        <end position="818"/>
    </location>
</feature>
<dbReference type="InterPro" id="IPR021109">
    <property type="entry name" value="Peptidase_aspartic_dom_sf"/>
</dbReference>
<dbReference type="GO" id="GO:0006310">
    <property type="term" value="P:DNA recombination"/>
    <property type="evidence" value="ECO:0007669"/>
    <property type="project" value="UniProtKB-KW"/>
</dbReference>
<dbReference type="FunFam" id="3.30.70.270:FF:000003">
    <property type="entry name" value="Transposon Ty3-G Gag-Pol polyprotein"/>
    <property type="match status" value="1"/>
</dbReference>
<dbReference type="Proteomes" id="UP001529510">
    <property type="component" value="Unassembled WGS sequence"/>
</dbReference>
<dbReference type="Pfam" id="PF00665">
    <property type="entry name" value="rve"/>
    <property type="match status" value="1"/>
</dbReference>
<dbReference type="Pfam" id="PF24626">
    <property type="entry name" value="SH3_Tf2-1"/>
    <property type="match status" value="1"/>
</dbReference>
<feature type="non-terminal residue" evidence="25">
    <location>
        <position position="1534"/>
    </location>
</feature>
<dbReference type="InterPro" id="IPR041588">
    <property type="entry name" value="Integrase_H2C2"/>
</dbReference>
<dbReference type="InterPro" id="IPR000477">
    <property type="entry name" value="RT_dom"/>
</dbReference>
<dbReference type="InterPro" id="IPR043502">
    <property type="entry name" value="DNA/RNA_pol_sf"/>
</dbReference>
<dbReference type="InterPro" id="IPR012337">
    <property type="entry name" value="RNaseH-like_sf"/>
</dbReference>
<dbReference type="InterPro" id="IPR041577">
    <property type="entry name" value="RT_RNaseH_2"/>
</dbReference>
<evidence type="ECO:0000256" key="1">
    <source>
        <dbReference type="ARBA" id="ARBA00004123"/>
    </source>
</evidence>
<keyword evidence="5" id="KW-0808">Transferase</keyword>
<keyword evidence="10" id="KW-0255">Endonuclease</keyword>
<evidence type="ECO:0000256" key="11">
    <source>
        <dbReference type="ARBA" id="ARBA00022801"/>
    </source>
</evidence>